<dbReference type="EMBL" id="CP015243">
    <property type="protein sequence ID" value="ANF56837.1"/>
    <property type="molecule type" value="Genomic_DNA"/>
</dbReference>
<dbReference type="KEGG" id="haa:A5892_04610"/>
<dbReference type="AlphaFoldDB" id="A0A172YC88"/>
<dbReference type="STRING" id="376489.A5892_04610"/>
<reference evidence="1 2" key="1">
    <citation type="submission" date="2016-04" db="EMBL/GenBank/DDBJ databases">
        <title>Complete Genome Sequence of Halotalea alkalilenta IHB B 13600.</title>
        <authorList>
            <person name="Swarnkar M.K."/>
            <person name="Sharma A."/>
            <person name="Kaushal K."/>
            <person name="Soni R."/>
            <person name="Rana S."/>
            <person name="Singh A.K."/>
            <person name="Gulati A."/>
        </authorList>
    </citation>
    <scope>NUCLEOTIDE SEQUENCE [LARGE SCALE GENOMIC DNA]</scope>
    <source>
        <strain evidence="1 2">IHB B 13600</strain>
    </source>
</reference>
<dbReference type="Proteomes" id="UP000077875">
    <property type="component" value="Chromosome"/>
</dbReference>
<accession>A0A172YC88</accession>
<proteinExistence type="predicted"/>
<evidence type="ECO:0000313" key="1">
    <source>
        <dbReference type="EMBL" id="ANF56837.1"/>
    </source>
</evidence>
<gene>
    <name evidence="1" type="ORF">A5892_04610</name>
</gene>
<dbReference type="RefSeq" id="WP_064121803.1">
    <property type="nucleotide sequence ID" value="NZ_CP015243.1"/>
</dbReference>
<protein>
    <submittedName>
        <fullName evidence="1">Uncharacterized protein</fullName>
    </submittedName>
</protein>
<sequence length="155" mass="17685">MSRIVAAYITAHGLFHRTNETTKVQVAADWLHIVFENTRSADFRLNALSIEYGQGRLSFSPSACDTIDEVFASLRIAQESRIHLARSLDATCIRLMNQFIEAGFAHYNRSLHARRTQPGKPITFWHEDLDLMETFDPVNALLTLWSSRPTTDYQA</sequence>
<name>A0A172YC88_9GAMM</name>
<evidence type="ECO:0000313" key="2">
    <source>
        <dbReference type="Proteomes" id="UP000077875"/>
    </source>
</evidence>
<organism evidence="1 2">
    <name type="scientific">Halotalea alkalilenta</name>
    <dbReference type="NCBI Taxonomy" id="376489"/>
    <lineage>
        <taxon>Bacteria</taxon>
        <taxon>Pseudomonadati</taxon>
        <taxon>Pseudomonadota</taxon>
        <taxon>Gammaproteobacteria</taxon>
        <taxon>Oceanospirillales</taxon>
        <taxon>Halomonadaceae</taxon>
        <taxon>Halotalea</taxon>
    </lineage>
</organism>
<keyword evidence="2" id="KW-1185">Reference proteome</keyword>